<protein>
    <submittedName>
        <fullName evidence="1">Uncharacterized protein</fullName>
    </submittedName>
</protein>
<gene>
    <name evidence="1" type="ORF">EMPG_17467</name>
</gene>
<accession>A0A0H1B7R9</accession>
<evidence type="ECO:0000313" key="1">
    <source>
        <dbReference type="EMBL" id="KLJ07047.1"/>
    </source>
</evidence>
<reference evidence="2" key="1">
    <citation type="journal article" date="2015" name="PLoS Genet.">
        <title>The dynamic genome and transcriptome of the human fungal pathogen Blastomyces and close relative Emmonsia.</title>
        <authorList>
            <person name="Munoz J.F."/>
            <person name="Gauthier G.M."/>
            <person name="Desjardins C.A."/>
            <person name="Gallo J.E."/>
            <person name="Holder J."/>
            <person name="Sullivan T.D."/>
            <person name="Marty A.J."/>
            <person name="Carmen J.C."/>
            <person name="Chen Z."/>
            <person name="Ding L."/>
            <person name="Gujja S."/>
            <person name="Magrini V."/>
            <person name="Misas E."/>
            <person name="Mitreva M."/>
            <person name="Priest M."/>
            <person name="Saif S."/>
            <person name="Whiston E.A."/>
            <person name="Young S."/>
            <person name="Zeng Q."/>
            <person name="Goldman W.E."/>
            <person name="Mardis E.R."/>
            <person name="Taylor J.W."/>
            <person name="McEwen J.G."/>
            <person name="Clay O.K."/>
            <person name="Klein B.S."/>
            <person name="Cuomo C.A."/>
        </authorList>
    </citation>
    <scope>NUCLEOTIDE SEQUENCE [LARGE SCALE GENOMIC DNA]</scope>
    <source>
        <strain evidence="2">UAMH 139</strain>
    </source>
</reference>
<dbReference type="AlphaFoldDB" id="A0A0H1B7R9"/>
<dbReference type="Proteomes" id="UP000053573">
    <property type="component" value="Unassembled WGS sequence"/>
</dbReference>
<organism evidence="1 2">
    <name type="scientific">Blastomyces silverae</name>
    <dbReference type="NCBI Taxonomy" id="2060906"/>
    <lineage>
        <taxon>Eukaryota</taxon>
        <taxon>Fungi</taxon>
        <taxon>Dikarya</taxon>
        <taxon>Ascomycota</taxon>
        <taxon>Pezizomycotina</taxon>
        <taxon>Eurotiomycetes</taxon>
        <taxon>Eurotiomycetidae</taxon>
        <taxon>Onygenales</taxon>
        <taxon>Ajellomycetaceae</taxon>
        <taxon>Blastomyces</taxon>
    </lineage>
</organism>
<sequence length="94" mass="10117">MSQSPSPREKEEMVSACTVDIHGTAALPHSAGCGKENVHVHYFWFSHGIIAEDLVRVATWLDAYDYLGGGAIIIEILCPGGDENVPTPLPNQKG</sequence>
<comment type="caution">
    <text evidence="1">The sequence shown here is derived from an EMBL/GenBank/DDBJ whole genome shotgun (WGS) entry which is preliminary data.</text>
</comment>
<dbReference type="EMBL" id="LDEV01002926">
    <property type="protein sequence ID" value="KLJ07047.1"/>
    <property type="molecule type" value="Genomic_DNA"/>
</dbReference>
<proteinExistence type="predicted"/>
<name>A0A0H1B7R9_9EURO</name>
<keyword evidence="2" id="KW-1185">Reference proteome</keyword>
<evidence type="ECO:0000313" key="2">
    <source>
        <dbReference type="Proteomes" id="UP000053573"/>
    </source>
</evidence>